<reference evidence="1" key="1">
    <citation type="submission" date="2020-05" db="EMBL/GenBank/DDBJ databases">
        <authorList>
            <person name="Chiriac C."/>
            <person name="Salcher M."/>
            <person name="Ghai R."/>
            <person name="Kavagutti S V."/>
        </authorList>
    </citation>
    <scope>NUCLEOTIDE SEQUENCE</scope>
</reference>
<name>A0A6J7H630_9ZZZZ</name>
<protein>
    <submittedName>
        <fullName evidence="1">Unannotated protein</fullName>
    </submittedName>
</protein>
<evidence type="ECO:0000313" key="1">
    <source>
        <dbReference type="EMBL" id="CAB4915252.1"/>
    </source>
</evidence>
<gene>
    <name evidence="1" type="ORF">UFOPK3609_01104</name>
</gene>
<proteinExistence type="predicted"/>
<sequence length="278" mass="28812">MCLHADGVHDGVRAAAVGHVPDGVAQVVLVLAQVDHLDAAGPHPGQPVGHQVDADHPVALVLADPGREVAHRAQAQHDQGAAVGHLGVLHGLPRGGQDVRQVGEPVVGGALGQLDVGELRLRHPQELGLPAGDGAVHRRVAEQRGARALVAHLGGLALGVQPLVAHPAVPAGDLERDGDPVADPQVAGLAADLDHLAHGLVPHHVAHVHERGEGLDQVQVRAADVRRRHADDRVRGLLDGGVGDLVHPDVALAVPGHCLHRWFLSGRARTAPVVSRPE</sequence>
<organism evidence="1">
    <name type="scientific">freshwater metagenome</name>
    <dbReference type="NCBI Taxonomy" id="449393"/>
    <lineage>
        <taxon>unclassified sequences</taxon>
        <taxon>metagenomes</taxon>
        <taxon>ecological metagenomes</taxon>
    </lineage>
</organism>
<dbReference type="AlphaFoldDB" id="A0A6J7H630"/>
<accession>A0A6J7H630</accession>
<dbReference type="EMBL" id="CAFBMQ010000167">
    <property type="protein sequence ID" value="CAB4915252.1"/>
    <property type="molecule type" value="Genomic_DNA"/>
</dbReference>